<dbReference type="Proteomes" id="UP000756132">
    <property type="component" value="Chromosome 14"/>
</dbReference>
<feature type="region of interest" description="Disordered" evidence="1">
    <location>
        <begin position="158"/>
        <end position="300"/>
    </location>
</feature>
<protein>
    <submittedName>
        <fullName evidence="2">Uncharacterized protein</fullName>
    </submittedName>
</protein>
<dbReference type="KEGG" id="ffu:CLAFUR5_14638"/>
<dbReference type="RefSeq" id="XP_047769789.1">
    <property type="nucleotide sequence ID" value="XM_047913786.1"/>
</dbReference>
<dbReference type="GeneID" id="71994516"/>
<gene>
    <name evidence="2" type="ORF">CLAFUR5_14638</name>
</gene>
<reference evidence="2" key="2">
    <citation type="journal article" date="2022" name="Microb. Genom.">
        <title>A chromosome-scale genome assembly of the tomato pathogen Cladosporium fulvum reveals a compartmentalized genome architecture and the presence of a dispensable chromosome.</title>
        <authorList>
            <person name="Zaccaron A.Z."/>
            <person name="Chen L.H."/>
            <person name="Samaras A."/>
            <person name="Stergiopoulos I."/>
        </authorList>
    </citation>
    <scope>NUCLEOTIDE SEQUENCE</scope>
    <source>
        <strain evidence="2">Race5_Kim</strain>
    </source>
</reference>
<name>A0A9Q8PMZ1_PASFU</name>
<reference evidence="2" key="1">
    <citation type="submission" date="2021-12" db="EMBL/GenBank/DDBJ databases">
        <authorList>
            <person name="Zaccaron A."/>
            <person name="Stergiopoulos I."/>
        </authorList>
    </citation>
    <scope>NUCLEOTIDE SEQUENCE</scope>
    <source>
        <strain evidence="2">Race5_Kim</strain>
    </source>
</reference>
<proteinExistence type="predicted"/>
<evidence type="ECO:0000313" key="2">
    <source>
        <dbReference type="EMBL" id="UJO25423.1"/>
    </source>
</evidence>
<keyword evidence="3" id="KW-1185">Reference proteome</keyword>
<dbReference type="EMBL" id="CP090176">
    <property type="protein sequence ID" value="UJO25423.1"/>
    <property type="molecule type" value="Genomic_DNA"/>
</dbReference>
<accession>A0A9Q8PMZ1</accession>
<dbReference type="AlphaFoldDB" id="A0A9Q8PMZ1"/>
<sequence length="328" mass="36815">MATTGQGYTYGLRAYTGAQLLARRDPPNQNRPAFNLTYDSTQNAELEAFCVEHGLGGTHALPIPSLLYELTNNLHFLHADEDHAVVRELLRRVAKRVEGRKAVRHDIRRQGGFWDTAEHGPVATLVEAALGVWWDEQRAAQETYSMKLLEKKAKPAMVEDEDLEQVQGSVPQDGGGKESQKKKLKSQGKVQQDDQLKSKSQGKVKQEDQLKSKGNGKGKQDDQLTGKGNGKGKQDDQLTGKGKDKDKVKDQAKQEQSQRSPPQDHHADQAKQDEDRGPYDDDEEHHHHHHHHHAEAGRSRAQLLHDYQLLRVAAAELRARLSELELSD</sequence>
<feature type="compositionally biased region" description="Basic and acidic residues" evidence="1">
    <location>
        <begin position="262"/>
        <end position="279"/>
    </location>
</feature>
<organism evidence="2 3">
    <name type="scientific">Passalora fulva</name>
    <name type="common">Tomato leaf mold</name>
    <name type="synonym">Cladosporium fulvum</name>
    <dbReference type="NCBI Taxonomy" id="5499"/>
    <lineage>
        <taxon>Eukaryota</taxon>
        <taxon>Fungi</taxon>
        <taxon>Dikarya</taxon>
        <taxon>Ascomycota</taxon>
        <taxon>Pezizomycotina</taxon>
        <taxon>Dothideomycetes</taxon>
        <taxon>Dothideomycetidae</taxon>
        <taxon>Mycosphaerellales</taxon>
        <taxon>Mycosphaerellaceae</taxon>
        <taxon>Fulvia</taxon>
    </lineage>
</organism>
<evidence type="ECO:0000313" key="3">
    <source>
        <dbReference type="Proteomes" id="UP000756132"/>
    </source>
</evidence>
<feature type="compositionally biased region" description="Basic and acidic residues" evidence="1">
    <location>
        <begin position="232"/>
        <end position="253"/>
    </location>
</feature>
<evidence type="ECO:0000256" key="1">
    <source>
        <dbReference type="SAM" id="MobiDB-lite"/>
    </source>
</evidence>